<dbReference type="SUPFAM" id="SSF46785">
    <property type="entry name" value="Winged helix' DNA-binding domain"/>
    <property type="match status" value="1"/>
</dbReference>
<dbReference type="GO" id="GO:0003700">
    <property type="term" value="F:DNA-binding transcription factor activity"/>
    <property type="evidence" value="ECO:0007669"/>
    <property type="project" value="InterPro"/>
</dbReference>
<dbReference type="AlphaFoldDB" id="A0AAE3HA15"/>
<dbReference type="PROSITE" id="PS50987">
    <property type="entry name" value="HTH_ARSR_2"/>
    <property type="match status" value="1"/>
</dbReference>
<accession>A0AAE3HA15</accession>
<dbReference type="InterPro" id="IPR011991">
    <property type="entry name" value="ArsR-like_HTH"/>
</dbReference>
<evidence type="ECO:0000313" key="2">
    <source>
        <dbReference type="EMBL" id="MCQ6962461.1"/>
    </source>
</evidence>
<gene>
    <name evidence="2" type="ORF">PV02_04655</name>
</gene>
<dbReference type="InterPro" id="IPR036388">
    <property type="entry name" value="WH-like_DNA-bd_sf"/>
</dbReference>
<keyword evidence="3" id="KW-1185">Reference proteome</keyword>
<dbReference type="Proteomes" id="UP001206983">
    <property type="component" value="Unassembled WGS sequence"/>
</dbReference>
<dbReference type="Pfam" id="PF01022">
    <property type="entry name" value="HTH_5"/>
    <property type="match status" value="1"/>
</dbReference>
<feature type="domain" description="HTH arsR-type" evidence="1">
    <location>
        <begin position="11"/>
        <end position="105"/>
    </location>
</feature>
<dbReference type="Gene3D" id="1.10.10.10">
    <property type="entry name" value="Winged helix-like DNA-binding domain superfamily/Winged helix DNA-binding domain"/>
    <property type="match status" value="1"/>
</dbReference>
<reference evidence="2 3" key="1">
    <citation type="journal article" date="2011" name="Appl. Environ. Microbiol.">
        <title>Methanogenic archaea isolated from Taiwan's Chelungpu fault.</title>
        <authorList>
            <person name="Wu S.Y."/>
            <person name="Lai M.C."/>
        </authorList>
    </citation>
    <scope>NUCLEOTIDE SEQUENCE [LARGE SCALE GENOMIC DNA]</scope>
    <source>
        <strain evidence="2 3">St545Mb</strain>
    </source>
</reference>
<organism evidence="2 3">
    <name type="scientific">Methanolobus chelungpuianus</name>
    <dbReference type="NCBI Taxonomy" id="502115"/>
    <lineage>
        <taxon>Archaea</taxon>
        <taxon>Methanobacteriati</taxon>
        <taxon>Methanobacteriota</taxon>
        <taxon>Stenosarchaea group</taxon>
        <taxon>Methanomicrobia</taxon>
        <taxon>Methanosarcinales</taxon>
        <taxon>Methanosarcinaceae</taxon>
        <taxon>Methanolobus</taxon>
    </lineage>
</organism>
<dbReference type="InterPro" id="IPR036390">
    <property type="entry name" value="WH_DNA-bd_sf"/>
</dbReference>
<evidence type="ECO:0000259" key="1">
    <source>
        <dbReference type="PROSITE" id="PS50987"/>
    </source>
</evidence>
<evidence type="ECO:0000313" key="3">
    <source>
        <dbReference type="Proteomes" id="UP001206983"/>
    </source>
</evidence>
<dbReference type="CDD" id="cd00090">
    <property type="entry name" value="HTH_ARSR"/>
    <property type="match status" value="1"/>
</dbReference>
<comment type="caution">
    <text evidence="2">The sequence shown here is derived from an EMBL/GenBank/DDBJ whole genome shotgun (WGS) entry which is preliminary data.</text>
</comment>
<name>A0AAE3HA15_9EURY</name>
<sequence>MFMSMPDNNDIEDPEHADRLKLFSALGSETRLRMLEKLTEGEMHISELARELDISVPVAAKHANILEAAALIQRKVYGKTHVLKLNNRNLFNALDMFAPSKTVEIEKGATLLETLKKVAVVEVRNIRGQENVVSTNGEEGFFVYEVNGEFSDKTVSNFTFDKNSTVMWKKLEPVSVLKVKVKVRDKGPEN</sequence>
<proteinExistence type="predicted"/>
<dbReference type="PANTHER" id="PTHR38600:SF1">
    <property type="entry name" value="TRANSCRIPTIONAL REGULATORY PROTEIN"/>
    <property type="match status" value="1"/>
</dbReference>
<protein>
    <submittedName>
        <fullName evidence="2">ArsR family transcriptional regulator</fullName>
    </submittedName>
</protein>
<dbReference type="SMART" id="SM00418">
    <property type="entry name" value="HTH_ARSR"/>
    <property type="match status" value="1"/>
</dbReference>
<dbReference type="InterPro" id="IPR001845">
    <property type="entry name" value="HTH_ArsR_DNA-bd_dom"/>
</dbReference>
<dbReference type="EMBL" id="JTEO01000004">
    <property type="protein sequence ID" value="MCQ6962461.1"/>
    <property type="molecule type" value="Genomic_DNA"/>
</dbReference>
<dbReference type="PANTHER" id="PTHR38600">
    <property type="entry name" value="TRANSCRIPTIONAL REGULATORY PROTEIN"/>
    <property type="match status" value="1"/>
</dbReference>